<dbReference type="AlphaFoldDB" id="A0AAD4ES48"/>
<feature type="region of interest" description="Disordered" evidence="1">
    <location>
        <begin position="487"/>
        <end position="506"/>
    </location>
</feature>
<evidence type="ECO:0000313" key="2">
    <source>
        <dbReference type="EMBL" id="KAG7284422.1"/>
    </source>
</evidence>
<dbReference type="EMBL" id="JAHCVI010000006">
    <property type="protein sequence ID" value="KAG7284422.1"/>
    <property type="molecule type" value="Genomic_DNA"/>
</dbReference>
<feature type="compositionally biased region" description="Low complexity" evidence="1">
    <location>
        <begin position="12"/>
        <end position="29"/>
    </location>
</feature>
<evidence type="ECO:0008006" key="4">
    <source>
        <dbReference type="Google" id="ProtNLM"/>
    </source>
</evidence>
<feature type="compositionally biased region" description="Basic and acidic residues" evidence="1">
    <location>
        <begin position="1"/>
        <end position="10"/>
    </location>
</feature>
<evidence type="ECO:0000256" key="1">
    <source>
        <dbReference type="SAM" id="MobiDB-lite"/>
    </source>
</evidence>
<comment type="caution">
    <text evidence="2">The sequence shown here is derived from an EMBL/GenBank/DDBJ whole genome shotgun (WGS) entry which is preliminary data.</text>
</comment>
<feature type="region of interest" description="Disordered" evidence="1">
    <location>
        <begin position="1"/>
        <end position="37"/>
    </location>
</feature>
<accession>A0AAD4ES48</accession>
<evidence type="ECO:0000313" key="3">
    <source>
        <dbReference type="Proteomes" id="UP001197093"/>
    </source>
</evidence>
<protein>
    <recommendedName>
        <fullName evidence="4">F-box domain-containing protein</fullName>
    </recommendedName>
</protein>
<feature type="region of interest" description="Disordered" evidence="1">
    <location>
        <begin position="639"/>
        <end position="664"/>
    </location>
</feature>
<reference evidence="2" key="1">
    <citation type="submission" date="2023-02" db="EMBL/GenBank/DDBJ databases">
        <authorList>
            <person name="Palmer J.M."/>
        </authorList>
    </citation>
    <scope>NUCLEOTIDE SEQUENCE</scope>
    <source>
        <strain evidence="2">FW57</strain>
    </source>
</reference>
<organism evidence="2 3">
    <name type="scientific">Staphylotrichum longicolle</name>
    <dbReference type="NCBI Taxonomy" id="669026"/>
    <lineage>
        <taxon>Eukaryota</taxon>
        <taxon>Fungi</taxon>
        <taxon>Dikarya</taxon>
        <taxon>Ascomycota</taxon>
        <taxon>Pezizomycotina</taxon>
        <taxon>Sordariomycetes</taxon>
        <taxon>Sordariomycetidae</taxon>
        <taxon>Sordariales</taxon>
        <taxon>Chaetomiaceae</taxon>
        <taxon>Staphylotrichum</taxon>
    </lineage>
</organism>
<proteinExistence type="predicted"/>
<gene>
    <name evidence="2" type="ORF">NEMBOFW57_010795</name>
</gene>
<dbReference type="Proteomes" id="UP001197093">
    <property type="component" value="Unassembled WGS sequence"/>
</dbReference>
<feature type="compositionally biased region" description="Low complexity" evidence="1">
    <location>
        <begin position="493"/>
        <end position="506"/>
    </location>
</feature>
<sequence length="898" mass="98640">MEEMGSRDSDLPSNNSSKPNSTPSNSVNPADNVNDRPMMQSSIVEPARAELASLPFDILHMIVWDEKLSQDDVRALRLSCRALSEVAATRLFYRIAISKLNVDREAFLSTYHSPHLALHVHEVEWLEISWDADLFDRITHQFFPAPKNEDDTAAICSYLHDQAKECFWMANVPVFSDNFTEAADIEVARQTAVQGFRDVFEAAIGMLPNLHTFVSRPMTTTRVINPDSRYPMTTGLFQRFQSMNLSRLSSQLAQTNDGLVLFLAPTMGRPASTVTRLRWADEFPGFSYLRSFPAAAFEGLESMELCLTPGPLGLEISVDHLEAACARAAPTLRHLRLCVEHAAPNATLGIMDKAILGPALVESPVCTLRSLSLVAVRCSTDALFHIIEANASSLRHVYLETITVKAKLIQRLGQLTPLQLDTLQVVDHTSYLHCERALVRFINGEEPAKDRFCCPFDKDWKGWEADYCDTALRKDMEGDSDKEIATAHRFPYSDSSDSGSDADSISSEDSVAKRFRAAPKWMWARFFNTNEEEDDEDPPPSHIYCYQVPDSHPKGHATKYWKFTSRSGETAYGDDPLEWFEDWDLEAGDVEEPTPYCDALRRFFSEDNDIVDIIDSMEVYLGEGSKAWDLIKEQKPPQDAFYYDPEEDPTRSNSSQTPGDPKMHTTTLITTLTSLTLALANPLAAPAPAPTPTQPGAIITPAPLLPRAAANLISPHHQHQPALAGRALNRSQFSSCTSKLASLANAYPTPAPSLSSWLEDQAGGHLQLTDITQINLSLTTLCSAVLPLTAPPALSAEYDLYRSQTSSWGSSAASEAERLERECGTVVGAVVELLTMSDLGSCTKAVEGLVDVVTRSGNGVAAARETGLVAAAARRRGGCGGGGRGGCFVGKREGWVGK</sequence>
<name>A0AAD4ES48_9PEZI</name>
<keyword evidence="3" id="KW-1185">Reference proteome</keyword>